<protein>
    <submittedName>
        <fullName evidence="1">Uncharacterized protein</fullName>
    </submittedName>
</protein>
<evidence type="ECO:0000313" key="1">
    <source>
        <dbReference type="EMBL" id="GMH95755.1"/>
    </source>
</evidence>
<sequence length="121" mass="13663">MPLSSSRSDDIILAYYEKKAAAIHTSVPAHCDLILSNPASFQSPTKSTIPQPSVVTVSASKKKYARLDAFQSNTKRKLEDNRIQGKRKKRVTFEEEVVVVEKMQFNTESMEDIRNADKFVV</sequence>
<dbReference type="Proteomes" id="UP001165160">
    <property type="component" value="Unassembled WGS sequence"/>
</dbReference>
<accession>A0A9W7C0I5</accession>
<gene>
    <name evidence="1" type="ORF">TrVE_jg12738</name>
</gene>
<name>A0A9W7C0I5_9STRA</name>
<dbReference type="AlphaFoldDB" id="A0A9W7C0I5"/>
<reference evidence="2" key="1">
    <citation type="journal article" date="2023" name="Commun. Biol.">
        <title>Genome analysis of Parmales, the sister group of diatoms, reveals the evolutionary specialization of diatoms from phago-mixotrophs to photoautotrophs.</title>
        <authorList>
            <person name="Ban H."/>
            <person name="Sato S."/>
            <person name="Yoshikawa S."/>
            <person name="Yamada K."/>
            <person name="Nakamura Y."/>
            <person name="Ichinomiya M."/>
            <person name="Sato N."/>
            <person name="Blanc-Mathieu R."/>
            <person name="Endo H."/>
            <person name="Kuwata A."/>
            <person name="Ogata H."/>
        </authorList>
    </citation>
    <scope>NUCLEOTIDE SEQUENCE [LARGE SCALE GENOMIC DNA]</scope>
    <source>
        <strain evidence="2">NIES 3699</strain>
    </source>
</reference>
<evidence type="ECO:0000313" key="2">
    <source>
        <dbReference type="Proteomes" id="UP001165160"/>
    </source>
</evidence>
<proteinExistence type="predicted"/>
<comment type="caution">
    <text evidence="1">The sequence shown here is derived from an EMBL/GenBank/DDBJ whole genome shotgun (WGS) entry which is preliminary data.</text>
</comment>
<dbReference type="EMBL" id="BRXX01000173">
    <property type="protein sequence ID" value="GMH95755.1"/>
    <property type="molecule type" value="Genomic_DNA"/>
</dbReference>
<keyword evidence="2" id="KW-1185">Reference proteome</keyword>
<organism evidence="1 2">
    <name type="scientific">Triparma verrucosa</name>
    <dbReference type="NCBI Taxonomy" id="1606542"/>
    <lineage>
        <taxon>Eukaryota</taxon>
        <taxon>Sar</taxon>
        <taxon>Stramenopiles</taxon>
        <taxon>Ochrophyta</taxon>
        <taxon>Bolidophyceae</taxon>
        <taxon>Parmales</taxon>
        <taxon>Triparmaceae</taxon>
        <taxon>Triparma</taxon>
    </lineage>
</organism>